<dbReference type="Gene3D" id="3.40.395.10">
    <property type="entry name" value="Adenoviral Proteinase, Chain A"/>
    <property type="match status" value="1"/>
</dbReference>
<dbReference type="PROSITE" id="PS50600">
    <property type="entry name" value="ULP_PROTEASE"/>
    <property type="match status" value="1"/>
</dbReference>
<sequence>MDGGKNDPLPPELFHYNSIDDTCGSIIDRKDLKELLECDSIEMGVIFAFILCLSSKLEEAGVDDIAFLCPNNCSYTSLETDYDGTTSYLMRNLDDLFDQRLILLPYNQGYHWMLIVICPAVNKGYIIDSLPGSCDISTMQKELTIAFKIASSSQGNGKSIKWENLKCARQVGAKACGYYVMRFLWEVCFVHQGSSDIGKDWISRSESYSSEEIDEIRNVWCGHFMDVIMEL</sequence>
<dbReference type="Proteomes" id="UP001152523">
    <property type="component" value="Unassembled WGS sequence"/>
</dbReference>
<dbReference type="GO" id="GO:0006508">
    <property type="term" value="P:proteolysis"/>
    <property type="evidence" value="ECO:0007669"/>
    <property type="project" value="UniProtKB-KW"/>
</dbReference>
<evidence type="ECO:0000313" key="6">
    <source>
        <dbReference type="Proteomes" id="UP001152523"/>
    </source>
</evidence>
<dbReference type="GO" id="GO:0008234">
    <property type="term" value="F:cysteine-type peptidase activity"/>
    <property type="evidence" value="ECO:0007669"/>
    <property type="project" value="InterPro"/>
</dbReference>
<comment type="caution">
    <text evidence="5">The sequence shown here is derived from an EMBL/GenBank/DDBJ whole genome shotgun (WGS) entry which is preliminary data.</text>
</comment>
<keyword evidence="2" id="KW-0645">Protease</keyword>
<evidence type="ECO:0000256" key="1">
    <source>
        <dbReference type="ARBA" id="ARBA00005234"/>
    </source>
</evidence>
<evidence type="ECO:0000259" key="4">
    <source>
        <dbReference type="PROSITE" id="PS50600"/>
    </source>
</evidence>
<protein>
    <recommendedName>
        <fullName evidence="4">Ubiquitin-like protease family profile domain-containing protein</fullName>
    </recommendedName>
</protein>
<accession>A0AAV0CVB3</accession>
<reference evidence="5" key="1">
    <citation type="submission" date="2022-07" db="EMBL/GenBank/DDBJ databases">
        <authorList>
            <person name="Macas J."/>
            <person name="Novak P."/>
            <person name="Neumann P."/>
        </authorList>
    </citation>
    <scope>NUCLEOTIDE SEQUENCE</scope>
</reference>
<evidence type="ECO:0000256" key="3">
    <source>
        <dbReference type="ARBA" id="ARBA00022801"/>
    </source>
</evidence>
<organism evidence="5 6">
    <name type="scientific">Cuscuta epithymum</name>
    <dbReference type="NCBI Taxonomy" id="186058"/>
    <lineage>
        <taxon>Eukaryota</taxon>
        <taxon>Viridiplantae</taxon>
        <taxon>Streptophyta</taxon>
        <taxon>Embryophyta</taxon>
        <taxon>Tracheophyta</taxon>
        <taxon>Spermatophyta</taxon>
        <taxon>Magnoliopsida</taxon>
        <taxon>eudicotyledons</taxon>
        <taxon>Gunneridae</taxon>
        <taxon>Pentapetalae</taxon>
        <taxon>asterids</taxon>
        <taxon>lamiids</taxon>
        <taxon>Solanales</taxon>
        <taxon>Convolvulaceae</taxon>
        <taxon>Cuscuteae</taxon>
        <taxon>Cuscuta</taxon>
        <taxon>Cuscuta subgen. Cuscuta</taxon>
    </lineage>
</organism>
<name>A0AAV0CVB3_9ASTE</name>
<evidence type="ECO:0000256" key="2">
    <source>
        <dbReference type="ARBA" id="ARBA00022670"/>
    </source>
</evidence>
<evidence type="ECO:0000313" key="5">
    <source>
        <dbReference type="EMBL" id="CAH9083283.1"/>
    </source>
</evidence>
<feature type="domain" description="Ubiquitin-like protease family profile" evidence="4">
    <location>
        <begin position="25"/>
        <end position="187"/>
    </location>
</feature>
<dbReference type="AlphaFoldDB" id="A0AAV0CVB3"/>
<dbReference type="InterPro" id="IPR038765">
    <property type="entry name" value="Papain-like_cys_pep_sf"/>
</dbReference>
<dbReference type="PANTHER" id="PTHR33018">
    <property type="entry name" value="OS10G0338966 PROTEIN-RELATED"/>
    <property type="match status" value="1"/>
</dbReference>
<dbReference type="Pfam" id="PF02902">
    <property type="entry name" value="Peptidase_C48"/>
    <property type="match status" value="1"/>
</dbReference>
<dbReference type="PANTHER" id="PTHR33018:SF31">
    <property type="entry name" value="TRANSPOSASE, PTTA_EN_SPM, PLANT"/>
    <property type="match status" value="1"/>
</dbReference>
<proteinExistence type="inferred from homology"/>
<gene>
    <name evidence="5" type="ORF">CEPIT_LOCUS8484</name>
</gene>
<dbReference type="EMBL" id="CAMAPF010000043">
    <property type="protein sequence ID" value="CAH9083283.1"/>
    <property type="molecule type" value="Genomic_DNA"/>
</dbReference>
<dbReference type="SUPFAM" id="SSF54001">
    <property type="entry name" value="Cysteine proteinases"/>
    <property type="match status" value="1"/>
</dbReference>
<keyword evidence="6" id="KW-1185">Reference proteome</keyword>
<dbReference type="InterPro" id="IPR003653">
    <property type="entry name" value="Peptidase_C48_C"/>
</dbReference>
<comment type="similarity">
    <text evidence="1">Belongs to the peptidase C48 family.</text>
</comment>
<keyword evidence="3" id="KW-0378">Hydrolase</keyword>